<protein>
    <submittedName>
        <fullName evidence="6">Uncharacterized protein</fullName>
    </submittedName>
</protein>
<dbReference type="InterPro" id="IPR014716">
    <property type="entry name" value="Fibrinogen_a/b/g_C_1"/>
</dbReference>
<evidence type="ECO:0000256" key="2">
    <source>
        <dbReference type="ARBA" id="ARBA00022734"/>
    </source>
</evidence>
<dbReference type="AlphaFoldDB" id="A0A8J1TRY2"/>
<feature type="non-terminal residue" evidence="6">
    <location>
        <position position="376"/>
    </location>
</feature>
<keyword evidence="7" id="KW-1185">Reference proteome</keyword>
<feature type="compositionally biased region" description="Polar residues" evidence="5">
    <location>
        <begin position="112"/>
        <end position="137"/>
    </location>
</feature>
<dbReference type="EMBL" id="CAIIXF020000007">
    <property type="protein sequence ID" value="CAH1789704.1"/>
    <property type="molecule type" value="Genomic_DNA"/>
</dbReference>
<evidence type="ECO:0000256" key="1">
    <source>
        <dbReference type="ARBA" id="ARBA00022723"/>
    </source>
</evidence>
<dbReference type="GO" id="GO:0005615">
    <property type="term" value="C:extracellular space"/>
    <property type="evidence" value="ECO:0007669"/>
    <property type="project" value="TreeGrafter"/>
</dbReference>
<evidence type="ECO:0000313" key="7">
    <source>
        <dbReference type="Proteomes" id="UP000749559"/>
    </source>
</evidence>
<dbReference type="InterPro" id="IPR036056">
    <property type="entry name" value="Fibrinogen-like_C"/>
</dbReference>
<evidence type="ECO:0000313" key="6">
    <source>
        <dbReference type="EMBL" id="CAH1789704.1"/>
    </source>
</evidence>
<dbReference type="GO" id="GO:0046872">
    <property type="term" value="F:metal ion binding"/>
    <property type="evidence" value="ECO:0007669"/>
    <property type="project" value="UniProtKB-KW"/>
</dbReference>
<dbReference type="SUPFAM" id="SSF56496">
    <property type="entry name" value="Fibrinogen C-terminal domain-like"/>
    <property type="match status" value="1"/>
</dbReference>
<accession>A0A8J1TRY2</accession>
<evidence type="ECO:0000256" key="4">
    <source>
        <dbReference type="ARBA" id="ARBA00023157"/>
    </source>
</evidence>
<keyword evidence="2" id="KW-0430">Lectin</keyword>
<dbReference type="OrthoDB" id="6161093at2759"/>
<keyword evidence="1" id="KW-0479">Metal-binding</keyword>
<reference evidence="6" key="1">
    <citation type="submission" date="2022-03" db="EMBL/GenBank/DDBJ databases">
        <authorList>
            <person name="Martin C."/>
        </authorList>
    </citation>
    <scope>NUCLEOTIDE SEQUENCE</scope>
</reference>
<evidence type="ECO:0000256" key="3">
    <source>
        <dbReference type="ARBA" id="ARBA00022837"/>
    </source>
</evidence>
<gene>
    <name evidence="6" type="ORF">OFUS_LOCUS15017</name>
</gene>
<dbReference type="Proteomes" id="UP000749559">
    <property type="component" value="Unassembled WGS sequence"/>
</dbReference>
<keyword evidence="3" id="KW-0106">Calcium</keyword>
<dbReference type="PANTHER" id="PTHR16146:SF46">
    <property type="entry name" value="INTELECTIN-1A-RELATED"/>
    <property type="match status" value="1"/>
</dbReference>
<feature type="region of interest" description="Disordered" evidence="5">
    <location>
        <begin position="112"/>
        <end position="139"/>
    </location>
</feature>
<dbReference type="GO" id="GO:0070492">
    <property type="term" value="F:oligosaccharide binding"/>
    <property type="evidence" value="ECO:0007669"/>
    <property type="project" value="TreeGrafter"/>
</dbReference>
<name>A0A8J1TRY2_OWEFU</name>
<organism evidence="6 7">
    <name type="scientific">Owenia fusiformis</name>
    <name type="common">Polychaete worm</name>
    <dbReference type="NCBI Taxonomy" id="6347"/>
    <lineage>
        <taxon>Eukaryota</taxon>
        <taxon>Metazoa</taxon>
        <taxon>Spiralia</taxon>
        <taxon>Lophotrochozoa</taxon>
        <taxon>Annelida</taxon>
        <taxon>Polychaeta</taxon>
        <taxon>Sedentaria</taxon>
        <taxon>Canalipalpata</taxon>
        <taxon>Sabellida</taxon>
        <taxon>Oweniida</taxon>
        <taxon>Oweniidae</taxon>
        <taxon>Owenia</taxon>
    </lineage>
</organism>
<evidence type="ECO:0000256" key="5">
    <source>
        <dbReference type="SAM" id="MobiDB-lite"/>
    </source>
</evidence>
<dbReference type="NCBIfam" id="NF040941">
    <property type="entry name" value="GGGWT_bact"/>
    <property type="match status" value="1"/>
</dbReference>
<dbReference type="Gene3D" id="3.90.215.10">
    <property type="entry name" value="Gamma Fibrinogen, chain A, domain 1"/>
    <property type="match status" value="1"/>
</dbReference>
<sequence length="376" mass="41660">IYKIYILFHQNQPVVQAKVYGNIVEADMAPESLAILLAVLIRLGSCGQKSCRREDVQELKDVITNADDEQKSEIAIIKAEVAGIKNDIAALNAGLSQILSILGETPKEPDTTIASTTYGETPNVPDNQSTTHATVTPDNPDPQIGDTEALAAKSCLEILQTRTTTPPSGLYWIAVTPSYTTRLYCDMVTDGGGFTLVWTFTFTKYDIQTGANDITPRPSWKLNKFMHYLDIQDVIVPVSNKPPTSEDQLGALKFKYWKLIGGNAFIVKSNFFNWISCNETTGSIVEEGVSGSIKCNVIKYLSTELPQCSTVTPTSLNWFENKGSICGMYLMRYNLAYMMFEVNSLSCWPIWDACGEGSKARLLKDIRSPRANVYIR</sequence>
<proteinExistence type="predicted"/>
<dbReference type="PANTHER" id="PTHR16146">
    <property type="entry name" value="INTELECTIN"/>
    <property type="match status" value="1"/>
</dbReference>
<keyword evidence="4" id="KW-1015">Disulfide bond</keyword>
<comment type="caution">
    <text evidence="6">The sequence shown here is derived from an EMBL/GenBank/DDBJ whole genome shotgun (WGS) entry which is preliminary data.</text>
</comment>